<sequence>MHKSWLFFVFCSLLLAESKPITAEEAFERMGKVLSDKWSLSPKEAQIDSTGAYKNKAIAHLVGTQIMATEYKIIGGGATLQENLLPNTAKAMKTMYHCDDFVDCTQLKATHYCAKGNQPAFLLNEKKSTKDTFVFDCDMRTKLCNSDEDHVHTMIFELSNESNHLKASYLSWKYQKLKKKHSIYHFDRL</sequence>
<name>A0A1W1CZ84_9ZZZZ</name>
<evidence type="ECO:0000313" key="1">
    <source>
        <dbReference type="EMBL" id="SFV71170.1"/>
    </source>
</evidence>
<proteinExistence type="predicted"/>
<protein>
    <submittedName>
        <fullName evidence="1">Uncharacterized protein</fullName>
    </submittedName>
</protein>
<dbReference type="EMBL" id="FPHM01000211">
    <property type="protein sequence ID" value="SFV71170.1"/>
    <property type="molecule type" value="Genomic_DNA"/>
</dbReference>
<organism evidence="1">
    <name type="scientific">hydrothermal vent metagenome</name>
    <dbReference type="NCBI Taxonomy" id="652676"/>
    <lineage>
        <taxon>unclassified sequences</taxon>
        <taxon>metagenomes</taxon>
        <taxon>ecological metagenomes</taxon>
    </lineage>
</organism>
<reference evidence="1" key="1">
    <citation type="submission" date="2016-10" db="EMBL/GenBank/DDBJ databases">
        <authorList>
            <person name="de Groot N.N."/>
        </authorList>
    </citation>
    <scope>NUCLEOTIDE SEQUENCE</scope>
</reference>
<dbReference type="AlphaFoldDB" id="A0A1W1CZ84"/>
<accession>A0A1W1CZ84</accession>
<gene>
    <name evidence="1" type="ORF">MNB_SV-13-762</name>
</gene>